<dbReference type="Gene3D" id="3.40.50.300">
    <property type="entry name" value="P-loop containing nucleotide triphosphate hydrolases"/>
    <property type="match status" value="1"/>
</dbReference>
<dbReference type="InterPro" id="IPR027417">
    <property type="entry name" value="P-loop_NTPase"/>
</dbReference>
<protein>
    <submittedName>
        <fullName evidence="5">ABC transporter ATP-binding protein</fullName>
    </submittedName>
</protein>
<keyword evidence="6" id="KW-1185">Reference proteome</keyword>
<evidence type="ECO:0000256" key="1">
    <source>
        <dbReference type="ARBA" id="ARBA00022448"/>
    </source>
</evidence>
<dbReference type="InterPro" id="IPR003439">
    <property type="entry name" value="ABC_transporter-like_ATP-bd"/>
</dbReference>
<name>A0A3P1SH54_9ACTO</name>
<dbReference type="OrthoDB" id="9804819at2"/>
<feature type="domain" description="ABC transporter" evidence="4">
    <location>
        <begin position="1"/>
        <end position="229"/>
    </location>
</feature>
<dbReference type="PANTHER" id="PTHR42939">
    <property type="entry name" value="ABC TRANSPORTER ATP-BINDING PROTEIN ALBC-RELATED"/>
    <property type="match status" value="1"/>
</dbReference>
<proteinExistence type="predicted"/>
<reference evidence="5 6" key="1">
    <citation type="submission" date="2018-11" db="EMBL/GenBank/DDBJ databases">
        <title>Genomes From Bacteria Associated with the Canine Oral Cavity: a Test Case for Automated Genome-Based Taxonomic Assignment.</title>
        <authorList>
            <person name="Coil D.A."/>
            <person name="Jospin G."/>
            <person name="Darling A.E."/>
            <person name="Wallis C."/>
            <person name="Davis I.J."/>
            <person name="Harris S."/>
            <person name="Eisen J.A."/>
            <person name="Holcombe L.J."/>
            <person name="O'Flynn C."/>
        </authorList>
    </citation>
    <scope>NUCLEOTIDE SEQUENCE [LARGE SCALE GENOMIC DNA]</scope>
    <source>
        <strain evidence="5 6">OH770</strain>
    </source>
</reference>
<evidence type="ECO:0000259" key="4">
    <source>
        <dbReference type="PROSITE" id="PS50893"/>
    </source>
</evidence>
<sequence>MNSIDIIGLVKSYPDFTLGPIDLHVPRGAIVGLVGENGAGKSTTIRLILGLLTPDAGQVNVLGEPATPSNSAPRERIGVVFDDISLPSVFTVANAAKFGQRLYRNWDERAFGDYCQRFNLSATKKVSELSRGMRMKLGLAIALSHNAELLIFDEATSGLDPVVRDEVLDIMLEFIQDPTHSILFSSHIVSDIDKAADYVAFIHEGQMKFIEQKDELLDSWRLASLTNAQADHIDSSQILGRRRHEFGQELIMRAEAVPPGCQAGRPTIEDIMIYTIKGEK</sequence>
<keyword evidence="3 5" id="KW-0067">ATP-binding</keyword>
<keyword evidence="1" id="KW-0813">Transport</keyword>
<dbReference type="Pfam" id="PF00005">
    <property type="entry name" value="ABC_tran"/>
    <property type="match status" value="1"/>
</dbReference>
<dbReference type="Proteomes" id="UP000280444">
    <property type="component" value="Unassembled WGS sequence"/>
</dbReference>
<dbReference type="InterPro" id="IPR003593">
    <property type="entry name" value="AAA+_ATPase"/>
</dbReference>
<evidence type="ECO:0000313" key="6">
    <source>
        <dbReference type="Proteomes" id="UP000280444"/>
    </source>
</evidence>
<dbReference type="PANTHER" id="PTHR42939:SF3">
    <property type="entry name" value="ABC TRANSPORTER ATP-BINDING COMPONENT"/>
    <property type="match status" value="1"/>
</dbReference>
<comment type="caution">
    <text evidence="5">The sequence shown here is derived from an EMBL/GenBank/DDBJ whole genome shotgun (WGS) entry which is preliminary data.</text>
</comment>
<dbReference type="GO" id="GO:0016887">
    <property type="term" value="F:ATP hydrolysis activity"/>
    <property type="evidence" value="ECO:0007669"/>
    <property type="project" value="InterPro"/>
</dbReference>
<dbReference type="RefSeq" id="WP_124867840.1">
    <property type="nucleotide sequence ID" value="NZ_RQZF01000001.1"/>
</dbReference>
<gene>
    <name evidence="5" type="ORF">EII11_01465</name>
</gene>
<dbReference type="InterPro" id="IPR051782">
    <property type="entry name" value="ABC_Transporter_VariousFunc"/>
</dbReference>
<evidence type="ECO:0000256" key="2">
    <source>
        <dbReference type="ARBA" id="ARBA00022741"/>
    </source>
</evidence>
<dbReference type="PROSITE" id="PS50893">
    <property type="entry name" value="ABC_TRANSPORTER_2"/>
    <property type="match status" value="1"/>
</dbReference>
<organism evidence="5 6">
    <name type="scientific">Schaalia canis</name>
    <dbReference type="NCBI Taxonomy" id="100469"/>
    <lineage>
        <taxon>Bacteria</taxon>
        <taxon>Bacillati</taxon>
        <taxon>Actinomycetota</taxon>
        <taxon>Actinomycetes</taxon>
        <taxon>Actinomycetales</taxon>
        <taxon>Actinomycetaceae</taxon>
        <taxon>Schaalia</taxon>
    </lineage>
</organism>
<dbReference type="SMART" id="SM00382">
    <property type="entry name" value="AAA"/>
    <property type="match status" value="1"/>
</dbReference>
<dbReference type="CDD" id="cd03230">
    <property type="entry name" value="ABC_DR_subfamily_A"/>
    <property type="match status" value="1"/>
</dbReference>
<dbReference type="GO" id="GO:0005524">
    <property type="term" value="F:ATP binding"/>
    <property type="evidence" value="ECO:0007669"/>
    <property type="project" value="UniProtKB-KW"/>
</dbReference>
<evidence type="ECO:0000256" key="3">
    <source>
        <dbReference type="ARBA" id="ARBA00022840"/>
    </source>
</evidence>
<keyword evidence="2" id="KW-0547">Nucleotide-binding</keyword>
<dbReference type="AlphaFoldDB" id="A0A3P1SH54"/>
<dbReference type="SUPFAM" id="SSF52540">
    <property type="entry name" value="P-loop containing nucleoside triphosphate hydrolases"/>
    <property type="match status" value="1"/>
</dbReference>
<accession>A0A3P1SH54</accession>
<dbReference type="EMBL" id="RQZF01000001">
    <property type="protein sequence ID" value="RRC96346.1"/>
    <property type="molecule type" value="Genomic_DNA"/>
</dbReference>
<evidence type="ECO:0000313" key="5">
    <source>
        <dbReference type="EMBL" id="RRC96346.1"/>
    </source>
</evidence>